<gene>
    <name evidence="2" type="ORF">FD17_GL002381</name>
</gene>
<accession>A0A0R1L734</accession>
<dbReference type="Proteomes" id="UP000051581">
    <property type="component" value="Unassembled WGS sequence"/>
</dbReference>
<dbReference type="Pfam" id="PF19087">
    <property type="entry name" value="DUF5776"/>
    <property type="match status" value="1"/>
</dbReference>
<feature type="domain" description="DUF5776" evidence="1">
    <location>
        <begin position="46"/>
        <end position="112"/>
    </location>
</feature>
<dbReference type="AlphaFoldDB" id="A0A0R1L734"/>
<proteinExistence type="predicted"/>
<reference evidence="2 3" key="1">
    <citation type="journal article" date="2015" name="Genome Announc.">
        <title>Expanding the biotechnology potential of lactobacilli through comparative genomics of 213 strains and associated genera.</title>
        <authorList>
            <person name="Sun Z."/>
            <person name="Harris H.M."/>
            <person name="McCann A."/>
            <person name="Guo C."/>
            <person name="Argimon S."/>
            <person name="Zhang W."/>
            <person name="Yang X."/>
            <person name="Jeffery I.B."/>
            <person name="Cooney J.C."/>
            <person name="Kagawa T.F."/>
            <person name="Liu W."/>
            <person name="Song Y."/>
            <person name="Salvetti E."/>
            <person name="Wrobel A."/>
            <person name="Rasinkangas P."/>
            <person name="Parkhill J."/>
            <person name="Rea M.C."/>
            <person name="O'Sullivan O."/>
            <person name="Ritari J."/>
            <person name="Douillard F.P."/>
            <person name="Paul Ross R."/>
            <person name="Yang R."/>
            <person name="Briner A.E."/>
            <person name="Felis G.E."/>
            <person name="de Vos W.M."/>
            <person name="Barrangou R."/>
            <person name="Klaenhammer T.R."/>
            <person name="Caufield P.W."/>
            <person name="Cui Y."/>
            <person name="Zhang H."/>
            <person name="O'Toole P.W."/>
        </authorList>
    </citation>
    <scope>NUCLEOTIDE SEQUENCE [LARGE SCALE GENOMIC DNA]</scope>
    <source>
        <strain evidence="2 3">DSM 19904</strain>
    </source>
</reference>
<comment type="caution">
    <text evidence="2">The sequence shown here is derived from an EMBL/GenBank/DDBJ whole genome shotgun (WGS) entry which is preliminary data.</text>
</comment>
<evidence type="ECO:0000313" key="3">
    <source>
        <dbReference type="Proteomes" id="UP000051581"/>
    </source>
</evidence>
<dbReference type="OrthoDB" id="2329141at2"/>
<dbReference type="InterPro" id="IPR044081">
    <property type="entry name" value="DUF5776"/>
</dbReference>
<sequence length="115" mass="13324">MFKVTGYVRDSNGRLRYRVRDINKHTKSYGAVGYLTTNVKYVQNAYYQSKYLRIKVINSKGLNEYRNKNLSGKVKHDKKGSTLRVKKLVGHNLSTRFVLQNGHFVSANKKLVVKE</sequence>
<dbReference type="EMBL" id="AZEA01000007">
    <property type="protein sequence ID" value="KRK88689.1"/>
    <property type="molecule type" value="Genomic_DNA"/>
</dbReference>
<keyword evidence="3" id="KW-1185">Reference proteome</keyword>
<dbReference type="RefSeq" id="WP_057824704.1">
    <property type="nucleotide sequence ID" value="NZ_AZEA01000007.1"/>
</dbReference>
<evidence type="ECO:0000313" key="2">
    <source>
        <dbReference type="EMBL" id="KRK88689.1"/>
    </source>
</evidence>
<protein>
    <recommendedName>
        <fullName evidence="1">DUF5776 domain-containing protein</fullName>
    </recommendedName>
</protein>
<evidence type="ECO:0000259" key="1">
    <source>
        <dbReference type="Pfam" id="PF19087"/>
    </source>
</evidence>
<name>A0A0R1L734_9LACO</name>
<organism evidence="2 3">
    <name type="scientific">Lentilactobacillus sunkii DSM 19904</name>
    <dbReference type="NCBI Taxonomy" id="1423808"/>
    <lineage>
        <taxon>Bacteria</taxon>
        <taxon>Bacillati</taxon>
        <taxon>Bacillota</taxon>
        <taxon>Bacilli</taxon>
        <taxon>Lactobacillales</taxon>
        <taxon>Lactobacillaceae</taxon>
        <taxon>Lentilactobacillus</taxon>
    </lineage>
</organism>
<dbReference type="PATRIC" id="fig|1423808.3.peg.2424"/>